<protein>
    <recommendedName>
        <fullName evidence="3">Lamin Tail Domain</fullName>
    </recommendedName>
</protein>
<evidence type="ECO:0008006" key="3">
    <source>
        <dbReference type="Google" id="ProtNLM"/>
    </source>
</evidence>
<keyword evidence="2" id="KW-1185">Reference proteome</keyword>
<dbReference type="PROSITE" id="PS51257">
    <property type="entry name" value="PROKAR_LIPOPROTEIN"/>
    <property type="match status" value="1"/>
</dbReference>
<evidence type="ECO:0000313" key="2">
    <source>
        <dbReference type="Proteomes" id="UP001596461"/>
    </source>
</evidence>
<comment type="caution">
    <text evidence="1">The sequence shown here is derived from an EMBL/GenBank/DDBJ whole genome shotgun (WGS) entry which is preliminary data.</text>
</comment>
<sequence length="171" mass="18137">MVRWLAIGLIVIIGLVGCAAVPFGEPTAQKKPAPVMLVNNASQPETFTVGVVEESANLTVHRQDGDIANYAPGPGSTTIYTTSNNKFVKIEFPESATLHGEYTLQPGEEKLINVSGVAPDEAIVVLVYDEEDGTYRAIKSLSCGGAILGYRVTSQAGGPDDWTMSTHSCSH</sequence>
<gene>
    <name evidence="1" type="ORF">ACFQL9_07155</name>
</gene>
<accession>A0ABD5W885</accession>
<organism evidence="1 2">
    <name type="scientific">Halobaculum lipolyticum</name>
    <dbReference type="NCBI Taxonomy" id="3032001"/>
    <lineage>
        <taxon>Archaea</taxon>
        <taxon>Methanobacteriati</taxon>
        <taxon>Methanobacteriota</taxon>
        <taxon>Stenosarchaea group</taxon>
        <taxon>Halobacteria</taxon>
        <taxon>Halobacteriales</taxon>
        <taxon>Haloferacaceae</taxon>
        <taxon>Halobaculum</taxon>
    </lineage>
</organism>
<dbReference type="RefSeq" id="WP_284030333.1">
    <property type="nucleotide sequence ID" value="NZ_CP126154.1"/>
</dbReference>
<name>A0ABD5W885_9EURY</name>
<dbReference type="Proteomes" id="UP001596461">
    <property type="component" value="Unassembled WGS sequence"/>
</dbReference>
<dbReference type="AlphaFoldDB" id="A0ABD5W885"/>
<proteinExistence type="predicted"/>
<evidence type="ECO:0000313" key="1">
    <source>
        <dbReference type="EMBL" id="MFC7069412.1"/>
    </source>
</evidence>
<dbReference type="GeneID" id="81125164"/>
<reference evidence="1 2" key="1">
    <citation type="journal article" date="2019" name="Int. J. Syst. Evol. Microbiol.">
        <title>The Global Catalogue of Microorganisms (GCM) 10K type strain sequencing project: providing services to taxonomists for standard genome sequencing and annotation.</title>
        <authorList>
            <consortium name="The Broad Institute Genomics Platform"/>
            <consortium name="The Broad Institute Genome Sequencing Center for Infectious Disease"/>
            <person name="Wu L."/>
            <person name="Ma J."/>
        </authorList>
    </citation>
    <scope>NUCLEOTIDE SEQUENCE [LARGE SCALE GENOMIC DNA]</scope>
    <source>
        <strain evidence="1 2">DT31</strain>
    </source>
</reference>
<dbReference type="EMBL" id="JBHTAH010000005">
    <property type="protein sequence ID" value="MFC7069412.1"/>
    <property type="molecule type" value="Genomic_DNA"/>
</dbReference>